<accession>A0A9W9LBA2</accession>
<dbReference type="Proteomes" id="UP001149079">
    <property type="component" value="Unassembled WGS sequence"/>
</dbReference>
<dbReference type="GeneID" id="81400061"/>
<keyword evidence="2" id="KW-1185">Reference proteome</keyword>
<evidence type="ECO:0000313" key="1">
    <source>
        <dbReference type="EMBL" id="KAJ5145583.1"/>
    </source>
</evidence>
<gene>
    <name evidence="1" type="ORF">N7515_000147</name>
</gene>
<evidence type="ECO:0000313" key="2">
    <source>
        <dbReference type="Proteomes" id="UP001149079"/>
    </source>
</evidence>
<dbReference type="OrthoDB" id="2942798at2759"/>
<organism evidence="1 2">
    <name type="scientific">Penicillium bovifimosum</name>
    <dbReference type="NCBI Taxonomy" id="126998"/>
    <lineage>
        <taxon>Eukaryota</taxon>
        <taxon>Fungi</taxon>
        <taxon>Dikarya</taxon>
        <taxon>Ascomycota</taxon>
        <taxon>Pezizomycotina</taxon>
        <taxon>Eurotiomycetes</taxon>
        <taxon>Eurotiomycetidae</taxon>
        <taxon>Eurotiales</taxon>
        <taxon>Aspergillaceae</taxon>
        <taxon>Penicillium</taxon>
    </lineage>
</organism>
<name>A0A9W9LBA2_9EURO</name>
<proteinExistence type="predicted"/>
<dbReference type="EMBL" id="JAPQKL010000001">
    <property type="protein sequence ID" value="KAJ5145583.1"/>
    <property type="molecule type" value="Genomic_DNA"/>
</dbReference>
<reference evidence="1" key="2">
    <citation type="journal article" date="2023" name="IMA Fungus">
        <title>Comparative genomic study of the Penicillium genus elucidates a diverse pangenome and 15 lateral gene transfer events.</title>
        <authorList>
            <person name="Petersen C."/>
            <person name="Sorensen T."/>
            <person name="Nielsen M.R."/>
            <person name="Sondergaard T.E."/>
            <person name="Sorensen J.L."/>
            <person name="Fitzpatrick D.A."/>
            <person name="Frisvad J.C."/>
            <person name="Nielsen K.L."/>
        </authorList>
    </citation>
    <scope>NUCLEOTIDE SEQUENCE</scope>
    <source>
        <strain evidence="1">IBT 22155</strain>
    </source>
</reference>
<protein>
    <submittedName>
        <fullName evidence="1">Uncharacterized protein</fullName>
    </submittedName>
</protein>
<dbReference type="AlphaFoldDB" id="A0A9W9LBA2"/>
<comment type="caution">
    <text evidence="1">The sequence shown here is derived from an EMBL/GenBank/DDBJ whole genome shotgun (WGS) entry which is preliminary data.</text>
</comment>
<dbReference type="RefSeq" id="XP_056526057.1">
    <property type="nucleotide sequence ID" value="XM_056660891.1"/>
</dbReference>
<sequence>MEKLLPGMEETSNLEHNTNFVLNYQVPSLIVKPEKNEDTSAFQQEIDAYNSLQGTVIPTVLGQRSFCGRRELCLSDVDWMTLYEAAEVGMNEKTIETHPEEALYALWECKAEYNDENPCNF</sequence>
<reference evidence="1" key="1">
    <citation type="submission" date="2022-11" db="EMBL/GenBank/DDBJ databases">
        <authorList>
            <person name="Petersen C."/>
        </authorList>
    </citation>
    <scope>NUCLEOTIDE SEQUENCE</scope>
    <source>
        <strain evidence="1">IBT 22155</strain>
    </source>
</reference>